<organism evidence="2 3">
    <name type="scientific">Streptomyces gelaticus</name>
    <dbReference type="NCBI Taxonomy" id="285446"/>
    <lineage>
        <taxon>Bacteria</taxon>
        <taxon>Bacillati</taxon>
        <taxon>Actinomycetota</taxon>
        <taxon>Actinomycetes</taxon>
        <taxon>Kitasatosporales</taxon>
        <taxon>Streptomycetaceae</taxon>
        <taxon>Streptomyces</taxon>
    </lineage>
</organism>
<gene>
    <name evidence="2" type="ORF">GCM10015535_31940</name>
</gene>
<accession>A0ABQ2W0L5</accession>
<feature type="region of interest" description="Disordered" evidence="1">
    <location>
        <begin position="1"/>
        <end position="70"/>
    </location>
</feature>
<dbReference type="Proteomes" id="UP000660675">
    <property type="component" value="Unassembled WGS sequence"/>
</dbReference>
<comment type="caution">
    <text evidence="2">The sequence shown here is derived from an EMBL/GenBank/DDBJ whole genome shotgun (WGS) entry which is preliminary data.</text>
</comment>
<protein>
    <submittedName>
        <fullName evidence="2">Uncharacterized protein</fullName>
    </submittedName>
</protein>
<keyword evidence="3" id="KW-1185">Reference proteome</keyword>
<dbReference type="EMBL" id="BMTF01000009">
    <property type="protein sequence ID" value="GGV85401.1"/>
    <property type="molecule type" value="Genomic_DNA"/>
</dbReference>
<sequence>MEPLRGDRPQTNGQGHVPVADQGRQRLQFPGGYRESGIGKAREQLTQDGGDFEAGEGAPRQWWTPWPKAR</sequence>
<evidence type="ECO:0000256" key="1">
    <source>
        <dbReference type="SAM" id="MobiDB-lite"/>
    </source>
</evidence>
<evidence type="ECO:0000313" key="2">
    <source>
        <dbReference type="EMBL" id="GGV85401.1"/>
    </source>
</evidence>
<evidence type="ECO:0000313" key="3">
    <source>
        <dbReference type="Proteomes" id="UP000660675"/>
    </source>
</evidence>
<reference evidence="3" key="1">
    <citation type="journal article" date="2019" name="Int. J. Syst. Evol. Microbiol.">
        <title>The Global Catalogue of Microorganisms (GCM) 10K type strain sequencing project: providing services to taxonomists for standard genome sequencing and annotation.</title>
        <authorList>
            <consortium name="The Broad Institute Genomics Platform"/>
            <consortium name="The Broad Institute Genome Sequencing Center for Infectious Disease"/>
            <person name="Wu L."/>
            <person name="Ma J."/>
        </authorList>
    </citation>
    <scope>NUCLEOTIDE SEQUENCE [LARGE SCALE GENOMIC DNA]</scope>
    <source>
        <strain evidence="3">JCM 4376</strain>
    </source>
</reference>
<proteinExistence type="predicted"/>
<name>A0ABQ2W0L5_9ACTN</name>